<evidence type="ECO:0000313" key="3">
    <source>
        <dbReference type="EMBL" id="WEK04849.1"/>
    </source>
</evidence>
<evidence type="ECO:0000313" key="4">
    <source>
        <dbReference type="Proteomes" id="UP001217476"/>
    </source>
</evidence>
<dbReference type="SUPFAM" id="SSF81469">
    <property type="entry name" value="Bacterial aa3 type cytochrome c oxidase subunit IV"/>
    <property type="match status" value="1"/>
</dbReference>
<feature type="transmembrane region" description="Helical" evidence="1">
    <location>
        <begin position="34"/>
        <end position="53"/>
    </location>
</feature>
<proteinExistence type="predicted"/>
<reference evidence="3" key="1">
    <citation type="submission" date="2023-03" db="EMBL/GenBank/DDBJ databases">
        <title>Andean soil-derived lignocellulolytic bacterial consortium as a source of novel taxa and putative plastic-active enzymes.</title>
        <authorList>
            <person name="Diaz-Garcia L."/>
            <person name="Chuvochina M."/>
            <person name="Feuerriegel G."/>
            <person name="Bunk B."/>
            <person name="Sproer C."/>
            <person name="Streit W.R."/>
            <person name="Rodriguez L.M."/>
            <person name="Overmann J."/>
            <person name="Jimenez D.J."/>
        </authorList>
    </citation>
    <scope>NUCLEOTIDE SEQUENCE</scope>
    <source>
        <strain evidence="3">MAG 4196</strain>
    </source>
</reference>
<dbReference type="AlphaFoldDB" id="A0AAJ5VWT7"/>
<keyword evidence="1" id="KW-0812">Transmembrane</keyword>
<evidence type="ECO:0000256" key="1">
    <source>
        <dbReference type="SAM" id="Phobius"/>
    </source>
</evidence>
<dbReference type="InterPro" id="IPR012422">
    <property type="entry name" value="Cyt_c_oxidase_su4_bac-aa3"/>
</dbReference>
<protein>
    <submittedName>
        <fullName evidence="3">Aa3-type cytochrome c oxidase subunit IV</fullName>
    </submittedName>
</protein>
<evidence type="ECO:0000259" key="2">
    <source>
        <dbReference type="Pfam" id="PF07835"/>
    </source>
</evidence>
<dbReference type="Proteomes" id="UP001217476">
    <property type="component" value="Chromosome"/>
</dbReference>
<keyword evidence="1" id="KW-1133">Transmembrane helix</keyword>
<dbReference type="Pfam" id="PF07835">
    <property type="entry name" value="COX4_pro_2"/>
    <property type="match status" value="1"/>
</dbReference>
<name>A0AAJ5VWT7_9HYPH</name>
<gene>
    <name evidence="3" type="ORF">P0Y65_00920</name>
</gene>
<dbReference type="EMBL" id="CP119312">
    <property type="protein sequence ID" value="WEK04849.1"/>
    <property type="molecule type" value="Genomic_DNA"/>
</dbReference>
<sequence>MATKTRPEHHSELQVESPMDYAQHEATYNGFLTAVKWGIGSMAVIAVILYFVINP</sequence>
<keyword evidence="1" id="KW-0472">Membrane</keyword>
<organism evidence="3 4">
    <name type="scientific">Candidatus Devosia phytovorans</name>
    <dbReference type="NCBI Taxonomy" id="3121372"/>
    <lineage>
        <taxon>Bacteria</taxon>
        <taxon>Pseudomonadati</taxon>
        <taxon>Pseudomonadota</taxon>
        <taxon>Alphaproteobacteria</taxon>
        <taxon>Hyphomicrobiales</taxon>
        <taxon>Devosiaceae</taxon>
        <taxon>Devosia</taxon>
    </lineage>
</organism>
<feature type="domain" description="Cytochrome c oxidase subunit IV bacterial aa3 type" evidence="2">
    <location>
        <begin position="10"/>
        <end position="52"/>
    </location>
</feature>
<dbReference type="InterPro" id="IPR036596">
    <property type="entry name" value="Cyt-C_aa3_sf"/>
</dbReference>
<dbReference type="Gene3D" id="1.20.5.160">
    <property type="entry name" value="Bacterial aa3 type cytochrome c oxidase subunit IV"/>
    <property type="match status" value="1"/>
</dbReference>
<accession>A0AAJ5VWT7</accession>